<dbReference type="Proteomes" id="UP000249204">
    <property type="component" value="Unassembled WGS sequence"/>
</dbReference>
<dbReference type="NCBIfam" id="NF000539">
    <property type="entry name" value="plantaricin"/>
    <property type="match status" value="1"/>
</dbReference>
<reference evidence="2 3" key="2">
    <citation type="submission" date="2018-06" db="EMBL/GenBank/DDBJ databases">
        <title>Isolation of heavy metals resistant Paenibacillus silvae NC2 from Gold-Copper mine in ZiJin, China.</title>
        <authorList>
            <person name="Xu J."/>
            <person name="Mazhar H.S."/>
            <person name="Rensing C."/>
        </authorList>
    </citation>
    <scope>NUCLEOTIDE SEQUENCE [LARGE SCALE GENOMIC DNA]</scope>
    <source>
        <strain evidence="2 3">NC2</strain>
    </source>
</reference>
<dbReference type="RefSeq" id="WP_111270220.1">
    <property type="nucleotide sequence ID" value="NZ_BMFU01000012.1"/>
</dbReference>
<accession>A0A2W6NKS0</accession>
<sequence length="78" mass="8509">MSYQALKNPYSRTHNNVLPIENPLVELKEDELLKAGGAAQPEWVEVIITSLACAAASYFMGNPGHVCTLTVECQKSCN</sequence>
<name>A0A2W6NKS0_9BACL</name>
<evidence type="ECO:0000313" key="1">
    <source>
        <dbReference type="EMBL" id="GGH68610.1"/>
    </source>
</evidence>
<dbReference type="InterPro" id="IPR029243">
    <property type="entry name" value="Lantibiotic_alpha"/>
</dbReference>
<reference evidence="4" key="3">
    <citation type="journal article" date="2019" name="Int. J. Syst. Evol. Microbiol.">
        <title>The Global Catalogue of Microorganisms (GCM) 10K type strain sequencing project: providing services to taxonomists for standard genome sequencing and annotation.</title>
        <authorList>
            <consortium name="The Broad Institute Genomics Platform"/>
            <consortium name="The Broad Institute Genome Sequencing Center for Infectious Disease"/>
            <person name="Wu L."/>
            <person name="Ma J."/>
        </authorList>
    </citation>
    <scope>NUCLEOTIDE SEQUENCE [LARGE SCALE GENOMIC DNA]</scope>
    <source>
        <strain evidence="4">CGMCC 1.12770</strain>
    </source>
</reference>
<gene>
    <name evidence="2" type="ORF">DN757_10665</name>
    <name evidence="1" type="ORF">GCM10008014_51200</name>
</gene>
<proteinExistence type="predicted"/>
<protein>
    <submittedName>
        <fullName evidence="2">Lantibiotic lichenicidin A1</fullName>
    </submittedName>
</protein>
<reference evidence="1" key="4">
    <citation type="submission" date="2024-05" db="EMBL/GenBank/DDBJ databases">
        <authorList>
            <person name="Sun Q."/>
            <person name="Zhou Y."/>
        </authorList>
    </citation>
    <scope>NUCLEOTIDE SEQUENCE</scope>
    <source>
        <strain evidence="1">CGMCC 1.12770</strain>
    </source>
</reference>
<dbReference type="Proteomes" id="UP000652153">
    <property type="component" value="Unassembled WGS sequence"/>
</dbReference>
<dbReference type="GO" id="GO:0050830">
    <property type="term" value="P:defense response to Gram-positive bacterium"/>
    <property type="evidence" value="ECO:0007669"/>
    <property type="project" value="InterPro"/>
</dbReference>
<evidence type="ECO:0000313" key="2">
    <source>
        <dbReference type="EMBL" id="PZT55698.1"/>
    </source>
</evidence>
<dbReference type="EMBL" id="BMFU01000012">
    <property type="protein sequence ID" value="GGH68610.1"/>
    <property type="molecule type" value="Genomic_DNA"/>
</dbReference>
<dbReference type="AlphaFoldDB" id="A0A2W6NKS0"/>
<dbReference type="Pfam" id="PF14867">
    <property type="entry name" value="Lantibiotic_a"/>
    <property type="match status" value="1"/>
</dbReference>
<keyword evidence="4" id="KW-1185">Reference proteome</keyword>
<evidence type="ECO:0000313" key="3">
    <source>
        <dbReference type="Proteomes" id="UP000249204"/>
    </source>
</evidence>
<reference evidence="1" key="1">
    <citation type="journal article" date="2014" name="Int. J. Syst. Evol. Microbiol.">
        <title>Complete genome of a new Firmicutes species belonging to the dominant human colonic microbiota ('Ruminococcus bicirculans') reveals two chromosomes and a selective capacity to utilize plant glucans.</title>
        <authorList>
            <consortium name="NISC Comparative Sequencing Program"/>
            <person name="Wegmann U."/>
            <person name="Louis P."/>
            <person name="Goesmann A."/>
            <person name="Henrissat B."/>
            <person name="Duncan S.H."/>
            <person name="Flint H.J."/>
        </authorList>
    </citation>
    <scope>NUCLEOTIDE SEQUENCE</scope>
    <source>
        <strain evidence="1">CGMCC 1.12770</strain>
    </source>
</reference>
<comment type="caution">
    <text evidence="2">The sequence shown here is derived from an EMBL/GenBank/DDBJ whole genome shotgun (WGS) entry which is preliminary data.</text>
</comment>
<organism evidence="2 3">
    <name type="scientific">Paenibacillus silvae</name>
    <dbReference type="NCBI Taxonomy" id="1325358"/>
    <lineage>
        <taxon>Bacteria</taxon>
        <taxon>Bacillati</taxon>
        <taxon>Bacillota</taxon>
        <taxon>Bacilli</taxon>
        <taxon>Bacillales</taxon>
        <taxon>Paenibacillaceae</taxon>
        <taxon>Paenibacillus</taxon>
    </lineage>
</organism>
<evidence type="ECO:0000313" key="4">
    <source>
        <dbReference type="Proteomes" id="UP000652153"/>
    </source>
</evidence>
<dbReference type="EMBL" id="QKWW01000027">
    <property type="protein sequence ID" value="PZT55698.1"/>
    <property type="molecule type" value="Genomic_DNA"/>
</dbReference>